<dbReference type="InParanoid" id="A0A165F425"/>
<protein>
    <recommendedName>
        <fullName evidence="1">HD/PDEase domain-containing protein</fullName>
    </recommendedName>
</protein>
<dbReference type="CDD" id="cd00077">
    <property type="entry name" value="HDc"/>
    <property type="match status" value="1"/>
</dbReference>
<dbReference type="AlphaFoldDB" id="A0A165F425"/>
<name>A0A165F425_EXIGL</name>
<evidence type="ECO:0000313" key="3">
    <source>
        <dbReference type="Proteomes" id="UP000077266"/>
    </source>
</evidence>
<dbReference type="Proteomes" id="UP000077266">
    <property type="component" value="Unassembled WGS sequence"/>
</dbReference>
<accession>A0A165F425</accession>
<evidence type="ECO:0000259" key="1">
    <source>
        <dbReference type="SMART" id="SM00471"/>
    </source>
</evidence>
<keyword evidence="3" id="KW-1185">Reference proteome</keyword>
<dbReference type="PANTHER" id="PTHR33594:SF1">
    <property type="entry name" value="HD_PDEASE DOMAIN-CONTAINING PROTEIN"/>
    <property type="match status" value="1"/>
</dbReference>
<dbReference type="STRING" id="1314781.A0A165F425"/>
<reference evidence="2 3" key="1">
    <citation type="journal article" date="2016" name="Mol. Biol. Evol.">
        <title>Comparative Genomics of Early-Diverging Mushroom-Forming Fungi Provides Insights into the Origins of Lignocellulose Decay Capabilities.</title>
        <authorList>
            <person name="Nagy L.G."/>
            <person name="Riley R."/>
            <person name="Tritt A."/>
            <person name="Adam C."/>
            <person name="Daum C."/>
            <person name="Floudas D."/>
            <person name="Sun H."/>
            <person name="Yadav J.S."/>
            <person name="Pangilinan J."/>
            <person name="Larsson K.H."/>
            <person name="Matsuura K."/>
            <person name="Barry K."/>
            <person name="Labutti K."/>
            <person name="Kuo R."/>
            <person name="Ohm R.A."/>
            <person name="Bhattacharya S.S."/>
            <person name="Shirouzu T."/>
            <person name="Yoshinaga Y."/>
            <person name="Martin F.M."/>
            <person name="Grigoriev I.V."/>
            <person name="Hibbett D.S."/>
        </authorList>
    </citation>
    <scope>NUCLEOTIDE SEQUENCE [LARGE SCALE GENOMIC DNA]</scope>
    <source>
        <strain evidence="2 3">HHB12029</strain>
    </source>
</reference>
<dbReference type="Pfam" id="PF01966">
    <property type="entry name" value="HD"/>
    <property type="match status" value="1"/>
</dbReference>
<sequence length="223" mass="25150">MTISSVYPTERERVAVDAAEKLMREAMAHNDPSHDPLHVLRVRHTAMKLARGIPSVDLFVVELAALLHDILDKKYVPEGTDARAHFAPFFAQFSDVLSAERAELVLRVVEHVSWTTEKKLRAAGQWGAWHDKCLELHCVQDADRLDAIGAIGVLRCAAYSSRIDRPLYVPPVLGDAEDSAIGHFHVKLVHIRDQLKTAEGKRLGEQRHNFLLQFLEHVDQECN</sequence>
<dbReference type="InterPro" id="IPR003607">
    <property type="entry name" value="HD/PDEase_dom"/>
</dbReference>
<proteinExistence type="predicted"/>
<dbReference type="Gene3D" id="1.10.3210.50">
    <property type="match status" value="1"/>
</dbReference>
<gene>
    <name evidence="2" type="ORF">EXIGLDRAFT_741174</name>
</gene>
<dbReference type="SUPFAM" id="SSF109604">
    <property type="entry name" value="HD-domain/PDEase-like"/>
    <property type="match status" value="1"/>
</dbReference>
<feature type="domain" description="HD/PDEase" evidence="1">
    <location>
        <begin position="31"/>
        <end position="157"/>
    </location>
</feature>
<organism evidence="2 3">
    <name type="scientific">Exidia glandulosa HHB12029</name>
    <dbReference type="NCBI Taxonomy" id="1314781"/>
    <lineage>
        <taxon>Eukaryota</taxon>
        <taxon>Fungi</taxon>
        <taxon>Dikarya</taxon>
        <taxon>Basidiomycota</taxon>
        <taxon>Agaricomycotina</taxon>
        <taxon>Agaricomycetes</taxon>
        <taxon>Auriculariales</taxon>
        <taxon>Exidiaceae</taxon>
        <taxon>Exidia</taxon>
    </lineage>
</organism>
<dbReference type="InterPro" id="IPR006674">
    <property type="entry name" value="HD_domain"/>
</dbReference>
<dbReference type="PANTHER" id="PTHR33594">
    <property type="entry name" value="SUPERFAMILY HYDROLASE, PUTATIVE (AFU_ORTHOLOGUE AFUA_1G03035)-RELATED"/>
    <property type="match status" value="1"/>
</dbReference>
<dbReference type="OrthoDB" id="16547at2759"/>
<dbReference type="EMBL" id="KV426102">
    <property type="protein sequence ID" value="KZV88341.1"/>
    <property type="molecule type" value="Genomic_DNA"/>
</dbReference>
<dbReference type="SMART" id="SM00471">
    <property type="entry name" value="HDc"/>
    <property type="match status" value="1"/>
</dbReference>
<evidence type="ECO:0000313" key="2">
    <source>
        <dbReference type="EMBL" id="KZV88341.1"/>
    </source>
</evidence>